<gene>
    <name evidence="2" type="ORF">AAFH96_08290</name>
</gene>
<dbReference type="EMBL" id="JBCGDC010000017">
    <property type="protein sequence ID" value="MFB6393109.1"/>
    <property type="molecule type" value="Genomic_DNA"/>
</dbReference>
<proteinExistence type="predicted"/>
<sequence length="382" mass="40403">MTLTADRPESAVSPSARPPGRLRSTVGLMTALGAAALLLALPPVDDGSPAGERMRTVESRWPAAQRADLAATLPDGSAYSPVHYLDVRSSLGTAPTPDGSALRLITRSADGTTRELRRLPLDLIPQFTGFTVAGGQVAWAETVADDDGLGRTEMWTAAVDAATPARRVTADSGDVVFFNSQYDMVIEAGVLHWAAVAPGTEVATELRSVPLAGGPVQVRTEPGTWAMSAWPWLVSAGSGQNGPVRLHNLATGQGLEVDATADEVVTCSPVWCRMLVLPGAEPARIDLVRPDGADRRQVAGGMTAAAVIDVAVLDRFEVLSLAGAPDVAVASQRLMLYDERDRQTFVVAEGVGMVQCRDGMLWWSTGDNETATWHSLDLRSLT</sequence>
<accession>A0ABV5CMZ3</accession>
<evidence type="ECO:0000313" key="3">
    <source>
        <dbReference type="Proteomes" id="UP001582793"/>
    </source>
</evidence>
<protein>
    <submittedName>
        <fullName evidence="2">Uncharacterized protein</fullName>
    </submittedName>
</protein>
<evidence type="ECO:0000313" key="2">
    <source>
        <dbReference type="EMBL" id="MFB6393109.1"/>
    </source>
</evidence>
<feature type="region of interest" description="Disordered" evidence="1">
    <location>
        <begin position="1"/>
        <end position="22"/>
    </location>
</feature>
<dbReference type="RefSeq" id="WP_375733722.1">
    <property type="nucleotide sequence ID" value="NZ_JBCGDC010000017.1"/>
</dbReference>
<dbReference type="Proteomes" id="UP001582793">
    <property type="component" value="Unassembled WGS sequence"/>
</dbReference>
<comment type="caution">
    <text evidence="2">The sequence shown here is derived from an EMBL/GenBank/DDBJ whole genome shotgun (WGS) entry which is preliminary data.</text>
</comment>
<keyword evidence="3" id="KW-1185">Reference proteome</keyword>
<evidence type="ECO:0000256" key="1">
    <source>
        <dbReference type="SAM" id="MobiDB-lite"/>
    </source>
</evidence>
<organism evidence="2 3">
    <name type="scientific">Polymorphospora lycopeni</name>
    <dbReference type="NCBI Taxonomy" id="3140240"/>
    <lineage>
        <taxon>Bacteria</taxon>
        <taxon>Bacillati</taxon>
        <taxon>Actinomycetota</taxon>
        <taxon>Actinomycetes</taxon>
        <taxon>Micromonosporales</taxon>
        <taxon>Micromonosporaceae</taxon>
        <taxon>Polymorphospora</taxon>
    </lineage>
</organism>
<reference evidence="2 3" key="1">
    <citation type="submission" date="2024-04" db="EMBL/GenBank/DDBJ databases">
        <title>Polymorphospora sp. isolated from Baiyangdian Lake in Xiong'an New Area.</title>
        <authorList>
            <person name="Zhang X."/>
            <person name="Liu J."/>
        </authorList>
    </citation>
    <scope>NUCLEOTIDE SEQUENCE [LARGE SCALE GENOMIC DNA]</scope>
    <source>
        <strain evidence="2 3">2-325</strain>
    </source>
</reference>
<name>A0ABV5CMZ3_9ACTN</name>